<evidence type="ECO:0000256" key="1">
    <source>
        <dbReference type="SAM" id="Phobius"/>
    </source>
</evidence>
<sequence>MLQITTAAEVLGAMITPAVLISASGTLVLSTSNRLVRVVDRVRAVSTEIQKMNKENLSDSRLEMLIEQLPDLSRRLILMRTALSALYFAIGLLVLTSIMVGFVQLFHWETGNWLGIACGLLGTSSLLYASVLLVREANIAVASTFQEMDHLERSIR</sequence>
<feature type="transmembrane region" description="Helical" evidence="1">
    <location>
        <begin position="113"/>
        <end position="134"/>
    </location>
</feature>
<keyword evidence="1" id="KW-0812">Transmembrane</keyword>
<keyword evidence="3" id="KW-1185">Reference proteome</keyword>
<evidence type="ECO:0000313" key="3">
    <source>
        <dbReference type="Proteomes" id="UP000632222"/>
    </source>
</evidence>
<dbReference type="InterPro" id="IPR021279">
    <property type="entry name" value="DUF2721"/>
</dbReference>
<keyword evidence="1" id="KW-1133">Transmembrane helix</keyword>
<protein>
    <recommendedName>
        <fullName evidence="4">DUF2721 domain-containing protein</fullName>
    </recommendedName>
</protein>
<evidence type="ECO:0008006" key="4">
    <source>
        <dbReference type="Google" id="ProtNLM"/>
    </source>
</evidence>
<accession>A0ABQ2CVN1</accession>
<name>A0ABQ2CVN1_9DEIO</name>
<feature type="transmembrane region" description="Helical" evidence="1">
    <location>
        <begin position="85"/>
        <end position="107"/>
    </location>
</feature>
<gene>
    <name evidence="2" type="ORF">GCM10008938_09440</name>
</gene>
<comment type="caution">
    <text evidence="2">The sequence shown here is derived from an EMBL/GenBank/DDBJ whole genome shotgun (WGS) entry which is preliminary data.</text>
</comment>
<evidence type="ECO:0000313" key="2">
    <source>
        <dbReference type="EMBL" id="GGJ25456.1"/>
    </source>
</evidence>
<proteinExistence type="predicted"/>
<keyword evidence="1" id="KW-0472">Membrane</keyword>
<dbReference type="EMBL" id="BMOD01000002">
    <property type="protein sequence ID" value="GGJ25456.1"/>
    <property type="molecule type" value="Genomic_DNA"/>
</dbReference>
<dbReference type="Pfam" id="PF11026">
    <property type="entry name" value="DUF2721"/>
    <property type="match status" value="1"/>
</dbReference>
<reference evidence="3" key="1">
    <citation type="journal article" date="2019" name="Int. J. Syst. Evol. Microbiol.">
        <title>The Global Catalogue of Microorganisms (GCM) 10K type strain sequencing project: providing services to taxonomists for standard genome sequencing and annotation.</title>
        <authorList>
            <consortium name="The Broad Institute Genomics Platform"/>
            <consortium name="The Broad Institute Genome Sequencing Center for Infectious Disease"/>
            <person name="Wu L."/>
            <person name="Ma J."/>
        </authorList>
    </citation>
    <scope>NUCLEOTIDE SEQUENCE [LARGE SCALE GENOMIC DNA]</scope>
    <source>
        <strain evidence="3">JCM 14370</strain>
    </source>
</reference>
<feature type="transmembrane region" description="Helical" evidence="1">
    <location>
        <begin position="6"/>
        <end position="29"/>
    </location>
</feature>
<dbReference type="RefSeq" id="WP_189000609.1">
    <property type="nucleotide sequence ID" value="NZ_BMOD01000002.1"/>
</dbReference>
<dbReference type="Proteomes" id="UP000632222">
    <property type="component" value="Unassembled WGS sequence"/>
</dbReference>
<organism evidence="2 3">
    <name type="scientific">Deinococcus roseus</name>
    <dbReference type="NCBI Taxonomy" id="392414"/>
    <lineage>
        <taxon>Bacteria</taxon>
        <taxon>Thermotogati</taxon>
        <taxon>Deinococcota</taxon>
        <taxon>Deinococci</taxon>
        <taxon>Deinococcales</taxon>
        <taxon>Deinococcaceae</taxon>
        <taxon>Deinococcus</taxon>
    </lineage>
</organism>